<dbReference type="RefSeq" id="WP_131475186.1">
    <property type="nucleotide sequence ID" value="NZ_SJPE01000002.1"/>
</dbReference>
<organism evidence="1 2">
    <name type="scientific">Flavobacterium silvisoli</name>
    <dbReference type="NCBI Taxonomy" id="2529433"/>
    <lineage>
        <taxon>Bacteria</taxon>
        <taxon>Pseudomonadati</taxon>
        <taxon>Bacteroidota</taxon>
        <taxon>Flavobacteriia</taxon>
        <taxon>Flavobacteriales</taxon>
        <taxon>Flavobacteriaceae</taxon>
        <taxon>Flavobacterium</taxon>
    </lineage>
</organism>
<dbReference type="InterPro" id="IPR025366">
    <property type="entry name" value="DUF4270"/>
</dbReference>
<name>A0A4Q9Z7Q9_9FLAO</name>
<accession>A0A4Q9Z7Q9</accession>
<sequence length="622" mass="69710">MYKHSFLRPILMIGLVTVLFVSCDKDFDQLGTDIVADDHFGGFDKPVYRTVKAYNQDLGPVASNDLPINPLGIYDNPAFGSTKADFVTQLALSTTSPVFNNTDPTKFVALPSMDSVVLNIPYYCHIPKDATITDGVKPYVLDSIYGKAESKFKLSIYRSNYYLRDLDPNQAFDEEQSYYTDDNVIGNNIDYASGVLNNSSNTAENVEFFFNPKEHKTTTYDENNEPVYTRSAPSMRLHLDNQFFLDKIISTPTANLSSQATFKNYFRGLYFQVQSTGNEGNMAMMNFAKGDITLYYKEDKITPDNPSTTTVNEYKVERISKTYVLTLKGNTVSLQNNYNLNPNYVYGINPANNSNPAGAGKLFLKGGQGSMAVVEIFSKTDLKGLALNPDYNPNLPINDGNSKYLISPDYNSSLPISDTNPKYVITGPNGVSDEIDDIRANDWLINEANLTFTIDAGSMQDEKTVEPNRLFLYDLDNSKMLVDYTYDFTSNNVYPKYNKYVYGGLLLDSDGKIVSQKNAQGAYTSTRKGAKYKIRITSHVRNLIKKDSTNVRLGLVVTENINSSDFKKRKTPITDGSNIKKVPTMSVMNPLGTILYGTDIPETDVNYAKRLKLEIYYTKPKN</sequence>
<dbReference type="EMBL" id="SJPE01000002">
    <property type="protein sequence ID" value="TBX70735.1"/>
    <property type="molecule type" value="Genomic_DNA"/>
</dbReference>
<comment type="caution">
    <text evidence="1">The sequence shown here is derived from an EMBL/GenBank/DDBJ whole genome shotgun (WGS) entry which is preliminary data.</text>
</comment>
<evidence type="ECO:0000313" key="2">
    <source>
        <dbReference type="Proteomes" id="UP000293300"/>
    </source>
</evidence>
<dbReference type="Pfam" id="PF14092">
    <property type="entry name" value="DUF4270"/>
    <property type="match status" value="1"/>
</dbReference>
<dbReference type="AlphaFoldDB" id="A0A4Q9Z7Q9"/>
<dbReference type="OrthoDB" id="1466062at2"/>
<proteinExistence type="predicted"/>
<gene>
    <name evidence="1" type="ORF">EZL74_03410</name>
</gene>
<dbReference type="PROSITE" id="PS51257">
    <property type="entry name" value="PROKAR_LIPOPROTEIN"/>
    <property type="match status" value="1"/>
</dbReference>
<protein>
    <submittedName>
        <fullName evidence="1">DUF4270 domain-containing protein</fullName>
    </submittedName>
</protein>
<dbReference type="Proteomes" id="UP000293300">
    <property type="component" value="Unassembled WGS sequence"/>
</dbReference>
<evidence type="ECO:0000313" key="1">
    <source>
        <dbReference type="EMBL" id="TBX70735.1"/>
    </source>
</evidence>
<reference evidence="1 2" key="1">
    <citation type="submission" date="2019-02" db="EMBL/GenBank/DDBJ databases">
        <title>Flavobacterium sp. RD-2-33 isolated from forest soil.</title>
        <authorList>
            <person name="Chaudhary D.K."/>
        </authorList>
    </citation>
    <scope>NUCLEOTIDE SEQUENCE [LARGE SCALE GENOMIC DNA]</scope>
    <source>
        <strain evidence="1 2">RD-2-33</strain>
    </source>
</reference>
<keyword evidence="2" id="KW-1185">Reference proteome</keyword>